<evidence type="ECO:0000256" key="2">
    <source>
        <dbReference type="SAM" id="Phobius"/>
    </source>
</evidence>
<protein>
    <recommendedName>
        <fullName evidence="7">Mucin-5AC-like</fullName>
    </recommendedName>
</protein>
<feature type="compositionally biased region" description="Polar residues" evidence="1">
    <location>
        <begin position="1"/>
        <end position="11"/>
    </location>
</feature>
<feature type="region of interest" description="Disordered" evidence="1">
    <location>
        <begin position="43"/>
        <end position="84"/>
    </location>
</feature>
<evidence type="ECO:0000313" key="6">
    <source>
        <dbReference type="Proteomes" id="UP001145742"/>
    </source>
</evidence>
<feature type="compositionally biased region" description="Low complexity" evidence="1">
    <location>
        <begin position="231"/>
        <end position="246"/>
    </location>
</feature>
<feature type="compositionally biased region" description="Low complexity" evidence="1">
    <location>
        <begin position="43"/>
        <end position="58"/>
    </location>
</feature>
<dbReference type="EMBL" id="WHWB01033415">
    <property type="protein sequence ID" value="KAJ7420049.1"/>
    <property type="molecule type" value="Genomic_DNA"/>
</dbReference>
<comment type="caution">
    <text evidence="5">The sequence shown here is derived from an EMBL/GenBank/DDBJ whole genome shotgun (WGS) entry which is preliminary data.</text>
</comment>
<dbReference type="Proteomes" id="UP001145742">
    <property type="component" value="Unassembled WGS sequence"/>
</dbReference>
<proteinExistence type="predicted"/>
<feature type="domain" description="Fibronectin type-III" evidence="4">
    <location>
        <begin position="252"/>
        <end position="338"/>
    </location>
</feature>
<feature type="domain" description="SEA" evidence="3">
    <location>
        <begin position="336"/>
        <end position="450"/>
    </location>
</feature>
<evidence type="ECO:0000259" key="3">
    <source>
        <dbReference type="PROSITE" id="PS50024"/>
    </source>
</evidence>
<dbReference type="Pfam" id="PF01390">
    <property type="entry name" value="SEA"/>
    <property type="match status" value="1"/>
</dbReference>
<evidence type="ECO:0000313" key="5">
    <source>
        <dbReference type="EMBL" id="KAJ7420049.1"/>
    </source>
</evidence>
<feature type="region of interest" description="Disordered" evidence="1">
    <location>
        <begin position="450"/>
        <end position="469"/>
    </location>
</feature>
<keyword evidence="2" id="KW-0472">Membrane</keyword>
<feature type="region of interest" description="Disordered" evidence="1">
    <location>
        <begin position="119"/>
        <end position="246"/>
    </location>
</feature>
<feature type="compositionally biased region" description="Low complexity" evidence="1">
    <location>
        <begin position="183"/>
        <end position="206"/>
    </location>
</feature>
<name>A0ABQ9DEI9_9PASS</name>
<feature type="compositionally biased region" description="Polar residues" evidence="1">
    <location>
        <begin position="478"/>
        <end position="506"/>
    </location>
</feature>
<evidence type="ECO:0000259" key="4">
    <source>
        <dbReference type="PROSITE" id="PS50853"/>
    </source>
</evidence>
<feature type="compositionally biased region" description="Low complexity" evidence="1">
    <location>
        <begin position="132"/>
        <end position="143"/>
    </location>
</feature>
<feature type="transmembrane region" description="Helical" evidence="2">
    <location>
        <begin position="538"/>
        <end position="567"/>
    </location>
</feature>
<feature type="compositionally biased region" description="Polar residues" evidence="1">
    <location>
        <begin position="145"/>
        <end position="154"/>
    </location>
</feature>
<keyword evidence="6" id="KW-1185">Reference proteome</keyword>
<evidence type="ECO:0008006" key="7">
    <source>
        <dbReference type="Google" id="ProtNLM"/>
    </source>
</evidence>
<dbReference type="InterPro" id="IPR013783">
    <property type="entry name" value="Ig-like_fold"/>
</dbReference>
<dbReference type="SUPFAM" id="SSF49265">
    <property type="entry name" value="Fibronectin type III"/>
    <property type="match status" value="1"/>
</dbReference>
<dbReference type="PROSITE" id="PS50853">
    <property type="entry name" value="FN3"/>
    <property type="match status" value="1"/>
</dbReference>
<feature type="compositionally biased region" description="Low complexity" evidence="1">
    <location>
        <begin position="155"/>
        <end position="168"/>
    </location>
</feature>
<gene>
    <name evidence="5" type="ORF">WISP_50664</name>
</gene>
<feature type="region of interest" description="Disordered" evidence="1">
    <location>
        <begin position="478"/>
        <end position="511"/>
    </location>
</feature>
<reference evidence="5" key="1">
    <citation type="submission" date="2019-10" db="EMBL/GenBank/DDBJ databases">
        <authorList>
            <person name="Soares A.E.R."/>
            <person name="Aleixo A."/>
            <person name="Schneider P."/>
            <person name="Miyaki C.Y."/>
            <person name="Schneider M.P."/>
            <person name="Mello C."/>
            <person name="Vasconcelos A.T.R."/>
        </authorList>
    </citation>
    <scope>NUCLEOTIDE SEQUENCE</scope>
    <source>
        <tissue evidence="5">Muscle</tissue>
    </source>
</reference>
<feature type="compositionally biased region" description="Polar residues" evidence="1">
    <location>
        <begin position="120"/>
        <end position="131"/>
    </location>
</feature>
<dbReference type="InterPro" id="IPR003961">
    <property type="entry name" value="FN3_dom"/>
</dbReference>
<dbReference type="InterPro" id="IPR000082">
    <property type="entry name" value="SEA_dom"/>
</dbReference>
<feature type="region of interest" description="Disordered" evidence="1">
    <location>
        <begin position="1"/>
        <end position="30"/>
    </location>
</feature>
<dbReference type="PROSITE" id="PS50024">
    <property type="entry name" value="SEA"/>
    <property type="match status" value="1"/>
</dbReference>
<dbReference type="Gene3D" id="2.60.40.10">
    <property type="entry name" value="Immunoglobulins"/>
    <property type="match status" value="1"/>
</dbReference>
<dbReference type="InterPro" id="IPR036116">
    <property type="entry name" value="FN3_sf"/>
</dbReference>
<evidence type="ECO:0000256" key="1">
    <source>
        <dbReference type="SAM" id="MobiDB-lite"/>
    </source>
</evidence>
<dbReference type="InterPro" id="IPR036364">
    <property type="entry name" value="SEA_dom_sf"/>
</dbReference>
<dbReference type="SUPFAM" id="SSF82671">
    <property type="entry name" value="SEA domain"/>
    <property type="match status" value="1"/>
</dbReference>
<feature type="compositionally biased region" description="Polar residues" evidence="1">
    <location>
        <begin position="66"/>
        <end position="84"/>
    </location>
</feature>
<keyword evidence="2" id="KW-0812">Transmembrane</keyword>
<keyword evidence="2" id="KW-1133">Transmembrane helix</keyword>
<accession>A0ABQ9DEI9</accession>
<sequence>MRPTWEGTSPGMSAGSDGVSPATPTGSDITAISMGMVSGSASSLPLSSSSAVTSHSSSFPDDSPAVTPSLQQSSTSITTEEHLATTSHAPTAFMFSSLSTAGITSAQLAAVTAEDVTHSPAASTNSTNPEVSISSPSPTSGITKASLSSTLGSNTETSAAQSTSTPATVEPETTLPSIGSPFPSTTMASIASSATTPPGEGESPTTNQGSGTTADPSAEPFHSLPATSLATPSTTNFSVSTSVNPSVTGTCSPITLSIQLESVTSTMIQFSWKPQGGRRDSPYTVSLQGESGEMKRILNETSTAFENLISGHQYQISVDVSTCSQNVSTSLTVQTAAEVYSGTTRITNKEFKPEYQNKSSREFQEFETKFIAEITKHLPQDIQELKNGRKMRIVINSLENGSVIVLFDVVLDVGHNLTQPKISDAFTEALNMSTEFYIDPQKTVIEEQTTPVTPQNETTGSTELTTPVAPQNKTGITELTTTVPPQNHTTGVTEQTTPSPPQNHTAGFTGSTSNSIFTTTFTSVPSTLSDQSSTDNSYSWRVAVIVLGVLLGVALMLILLAILFFIYMRKKSGKYLVEPTGLMGNFVYKHL</sequence>
<organism evidence="5 6">
    <name type="scientific">Willisornis vidua</name>
    <name type="common">Xingu scale-backed antbird</name>
    <dbReference type="NCBI Taxonomy" id="1566151"/>
    <lineage>
        <taxon>Eukaryota</taxon>
        <taxon>Metazoa</taxon>
        <taxon>Chordata</taxon>
        <taxon>Craniata</taxon>
        <taxon>Vertebrata</taxon>
        <taxon>Euteleostomi</taxon>
        <taxon>Archelosauria</taxon>
        <taxon>Archosauria</taxon>
        <taxon>Dinosauria</taxon>
        <taxon>Saurischia</taxon>
        <taxon>Theropoda</taxon>
        <taxon>Coelurosauria</taxon>
        <taxon>Aves</taxon>
        <taxon>Neognathae</taxon>
        <taxon>Neoaves</taxon>
        <taxon>Telluraves</taxon>
        <taxon>Australaves</taxon>
        <taxon>Passeriformes</taxon>
        <taxon>Thamnophilidae</taxon>
        <taxon>Willisornis</taxon>
    </lineage>
</organism>